<dbReference type="STRING" id="623744.A0A553R1E1"/>
<accession>A0A553R1E1</accession>
<dbReference type="CDD" id="cd00054">
    <property type="entry name" value="EGF_CA"/>
    <property type="match status" value="1"/>
</dbReference>
<evidence type="ECO:0000256" key="11">
    <source>
        <dbReference type="SAM" id="MobiDB-lite"/>
    </source>
</evidence>
<dbReference type="InterPro" id="IPR019791">
    <property type="entry name" value="Haem_peroxidase_animal"/>
</dbReference>
<evidence type="ECO:0000256" key="10">
    <source>
        <dbReference type="PROSITE-ProRule" id="PRU00302"/>
    </source>
</evidence>
<evidence type="ECO:0000256" key="5">
    <source>
        <dbReference type="ARBA" id="ARBA00023002"/>
    </source>
</evidence>
<dbReference type="GO" id="GO:0006979">
    <property type="term" value="P:response to oxidative stress"/>
    <property type="evidence" value="ECO:0007669"/>
    <property type="project" value="InterPro"/>
</dbReference>
<evidence type="ECO:0000259" key="13">
    <source>
        <dbReference type="PROSITE" id="PS50923"/>
    </source>
</evidence>
<comment type="caution">
    <text evidence="10">Lacks conserved residue(s) required for the propagation of feature annotation.</text>
</comment>
<dbReference type="GO" id="GO:0004601">
    <property type="term" value="F:peroxidase activity"/>
    <property type="evidence" value="ECO:0007669"/>
    <property type="project" value="InterPro"/>
</dbReference>
<keyword evidence="15" id="KW-1185">Reference proteome</keyword>
<dbReference type="OrthoDB" id="823504at2759"/>
<feature type="binding site" description="axial binding residue" evidence="9">
    <location>
        <position position="1503"/>
    </location>
    <ligand>
        <name>heme b</name>
        <dbReference type="ChEBI" id="CHEBI:60344"/>
    </ligand>
    <ligandPart>
        <name>Fe</name>
        <dbReference type="ChEBI" id="CHEBI:18248"/>
    </ligandPart>
</feature>
<dbReference type="Gene3D" id="2.130.10.10">
    <property type="entry name" value="YVTN repeat-like/Quinoprotein amine dehydrogenase"/>
    <property type="match status" value="1"/>
</dbReference>
<keyword evidence="12" id="KW-1133">Transmembrane helix</keyword>
<dbReference type="InterPro" id="IPR056445">
    <property type="entry name" value="TPR_HPS5"/>
</dbReference>
<feature type="transmembrane region" description="Helical" evidence="12">
    <location>
        <begin position="1866"/>
        <end position="1887"/>
    </location>
</feature>
<dbReference type="SUPFAM" id="SSF48113">
    <property type="entry name" value="Heme-dependent peroxidases"/>
    <property type="match status" value="1"/>
</dbReference>
<dbReference type="Pfam" id="PF03098">
    <property type="entry name" value="An_peroxidase"/>
    <property type="match status" value="1"/>
</dbReference>
<dbReference type="Proteomes" id="UP000316079">
    <property type="component" value="Unassembled WGS sequence"/>
</dbReference>
<dbReference type="Pfam" id="PF23756">
    <property type="entry name" value="Beta-prop_HPS5"/>
    <property type="match status" value="1"/>
</dbReference>
<evidence type="ECO:0000256" key="2">
    <source>
        <dbReference type="ARBA" id="ARBA00022617"/>
    </source>
</evidence>
<comment type="similarity">
    <text evidence="8">Belongs to the peroxidase family. XPO subfamily.</text>
</comment>
<dbReference type="GO" id="GO:0046872">
    <property type="term" value="F:metal ion binding"/>
    <property type="evidence" value="ECO:0007669"/>
    <property type="project" value="UniProtKB-KW"/>
</dbReference>
<keyword evidence="3 9" id="KW-0479">Metal-binding</keyword>
<evidence type="ECO:0000256" key="8">
    <source>
        <dbReference type="ARBA" id="ARBA00061342"/>
    </source>
</evidence>
<feature type="domain" description="Sushi" evidence="13">
    <location>
        <begin position="1774"/>
        <end position="1828"/>
    </location>
</feature>
<feature type="region of interest" description="Disordered" evidence="11">
    <location>
        <begin position="551"/>
        <end position="587"/>
    </location>
</feature>
<dbReference type="GO" id="GO:0005615">
    <property type="term" value="C:extracellular space"/>
    <property type="evidence" value="ECO:0007669"/>
    <property type="project" value="TreeGrafter"/>
</dbReference>
<keyword evidence="2 9" id="KW-0349">Heme</keyword>
<dbReference type="EMBL" id="SRMA01025327">
    <property type="protein sequence ID" value="TRY95994.1"/>
    <property type="molecule type" value="Genomic_DNA"/>
</dbReference>
<name>A0A553R1E1_9TELE</name>
<proteinExistence type="inferred from homology"/>
<dbReference type="Gene3D" id="2.10.70.10">
    <property type="entry name" value="Complement Module, domain 1"/>
    <property type="match status" value="1"/>
</dbReference>
<dbReference type="InterPro" id="IPR037120">
    <property type="entry name" value="Haem_peroxidase_sf_animal"/>
</dbReference>
<comment type="caution">
    <text evidence="14">The sequence shown here is derived from an EMBL/GenBank/DDBJ whole genome shotgun (WGS) entry which is preliminary data.</text>
</comment>
<organism evidence="14 15">
    <name type="scientific">Danionella cerebrum</name>
    <dbReference type="NCBI Taxonomy" id="2873325"/>
    <lineage>
        <taxon>Eukaryota</taxon>
        <taxon>Metazoa</taxon>
        <taxon>Chordata</taxon>
        <taxon>Craniata</taxon>
        <taxon>Vertebrata</taxon>
        <taxon>Euteleostomi</taxon>
        <taxon>Actinopterygii</taxon>
        <taxon>Neopterygii</taxon>
        <taxon>Teleostei</taxon>
        <taxon>Ostariophysi</taxon>
        <taxon>Cypriniformes</taxon>
        <taxon>Danionidae</taxon>
        <taxon>Danioninae</taxon>
        <taxon>Danionella</taxon>
    </lineage>
</organism>
<dbReference type="PANTHER" id="PTHR11475:SF63">
    <property type="entry name" value="EOSINOPHIL PEROXIDASE"/>
    <property type="match status" value="1"/>
</dbReference>
<dbReference type="PROSITE" id="PS50292">
    <property type="entry name" value="PEROXIDASE_3"/>
    <property type="match status" value="1"/>
</dbReference>
<gene>
    <name evidence="14" type="ORF">DNTS_002156</name>
</gene>
<dbReference type="PRINTS" id="PR00457">
    <property type="entry name" value="ANPEROXIDASE"/>
</dbReference>
<keyword evidence="6 9" id="KW-0408">Iron</keyword>
<evidence type="ECO:0000256" key="9">
    <source>
        <dbReference type="PIRSR" id="PIRSR619791-2"/>
    </source>
</evidence>
<dbReference type="InterPro" id="IPR000436">
    <property type="entry name" value="Sushi_SCR_CCP_dom"/>
</dbReference>
<reference evidence="14 15" key="1">
    <citation type="journal article" date="2019" name="Sci. Data">
        <title>Hybrid genome assembly and annotation of Danionella translucida.</title>
        <authorList>
            <person name="Kadobianskyi M."/>
            <person name="Schulze L."/>
            <person name="Schuelke M."/>
            <person name="Judkewitz B."/>
        </authorList>
    </citation>
    <scope>NUCLEOTIDE SEQUENCE [LARGE SCALE GENOMIC DNA]</scope>
    <source>
        <strain evidence="14 15">Bolton</strain>
    </source>
</reference>
<sequence length="1907" mass="213073">MTPVVPLESCSSLLAEFDCLDPLLSALRLDSGRIKCTCLSVSRKWLALGTSAGGLHLIQRDGWKQKLILTHKEGSITHASCCPHDEDFIAVATSQGLVVVWELHLERRGRPERASVSWEHRGQGITSLCWDTTTLRVFAGDTGGKVSCVRAGSSKHGKGSAFVIFPVQTITTVDSRVVQLGYTEGHLVVSSLTRCYLCDTEREKFWRVGNKERDGEFGACFLSAGQRNPSVTLPPPSPPLLYCARPGSRIWEASLNGEVLSTHQFKQLLACPPLPLVSYKREPRFNPAQMSPQSLAFTKLLQFGDQNLLTWTDSAIYIFTPHSGQVLLWTEIKDVVEISVFRNELFCLHGDGHLSHLSLVSPERCVERLMKKEHWPVAATVCCIFQSNIATPRARKSLPIDRLEQLKAQLSSNSHQQLIGQLEEIISKLEPLDSACSSRRSSISSHESFNVLDCGIYRVISRRGSQSDDDTLSLANQSMLEEERLQEFSFTEEEQVDNDSQYVRGESDRSDIGLQFLPLPFRSKPPRVALQAVRDSVSSFMKKTTEKINTLQMNTDLWPRPDLREGVQSETSATSSPVPEEVEHELNSELSSIESELQELKAATKKAISQIQDPMVLLDPSCLCAVLQEWAPVLERVLGPEDQTIPIAMTNQEHKNSEEEELVSSLSCCVVVQSEVPLSTDLEESPKTLGSESLPCSIAPVRAPFPPLPNHIELIQLFSPKPLPPDLQNDLSQLVCLYIEMGCPGRGGIESICVFLRRYFFLLDQERMRKMCVLRYRENRDVLKAFIAGMLGRLYEKHGEVAVRSYPQFYPTILPSDIMAMALPSHFLPYLDNLVQSRAEQQRLAFLGSLLQPEKLRQDWLELALAHDAPQREDTLTNDGQPRYWIGYLYLCRELERREEAFDAICRLDDMTLLEGDDGIVPQSLDEWILLLQLSQQISSSAEATFIKKNNGSCSEDETSDSSPDQSDVSHDWSIRISPENIVLRLGRVFGPDRALLALQERGIQETFSSVILSAIVFFCLPPSAASHFPPPNATVYLGSGFLQEALRRARELTDAAYAQTNERMKALVSEGSVRPNDLLALFKQTGPKTRAHIRSAEFLDNTVELIREMVYTHSMDKPGLNELLSAEDMETILQVTGCSAEMLKPVCKSDCLSRRYRTITGHCNNRENPHWGAANTPYARWLSAEYEDARGAPRGWNPKNLYHNHSLPAVRGVSQQVLYTGNEQITLDDSVSRLLVEWGQWIDHDLTLTPQSPSSTAFRTREDCARSCSRHTPCFPIQIPLSDPRSGYQSCMAFFRSAPSCVSPLGRREQLNAITAFVDASMVYGSSEVLASSLRNLSSPLGLLSVNQIHSDQGLEFMPFLPRTQPHLDPCGPRERNRPAQKLETLQELNMTKENRSFCFQAGDSRANEHLGMIALHTLFLREHNRLAEELHRINPHWSPDTLYQEARKLMGAVHQILTWDHYLPHILGESANLMPPYTGYDPSIDPSISNIFSTAAFRFAHVTIHPVVDRLGPDYQLSPAHPPLPLHHSLFASWRVVKEGGIDPVMRGLLVSPAKLQTADQMMVEELTERLFQAQGGLPLDLAALNLQRGRDHGLPGYSTWRELCGLSAPVNQSDLAGILGDVVLARKLLDLYGTPQNIDVWVGAISEPASPGGRVGPLLACLIARQFRALRDGDRFWWQSEGVFTSAQRDALRSISLSRIICENTHLQRVPLDPFTHTLHTEELLPCSNFTPMNLTAWTEPDTGVLHKIKHGWRIFTIYRPCVVEWFFSDPVCGAVPRLTLGFSVLCESAVLYQCPAGFLLQGASVITCHTETGQWKPQPPTCRDIDECSLNPEVCPAHLQCINTPGGHTCTGETPPLSTSSIVASVMSVLGGVALIMLLLICYQRVFLHKAEPLKPECCHRRD</sequence>
<dbReference type="SUPFAM" id="SSF50978">
    <property type="entry name" value="WD40 repeat-like"/>
    <property type="match status" value="1"/>
</dbReference>
<dbReference type="Gene3D" id="2.10.25.10">
    <property type="entry name" value="Laminin"/>
    <property type="match status" value="1"/>
</dbReference>
<feature type="compositionally biased region" description="Polar residues" evidence="11">
    <location>
        <begin position="568"/>
        <end position="577"/>
    </location>
</feature>
<evidence type="ECO:0000313" key="14">
    <source>
        <dbReference type="EMBL" id="TRY95994.1"/>
    </source>
</evidence>
<dbReference type="PROSITE" id="PS50923">
    <property type="entry name" value="SUSHI"/>
    <property type="match status" value="1"/>
</dbReference>
<keyword evidence="5" id="KW-0560">Oxidoreductase</keyword>
<dbReference type="InterPro" id="IPR056499">
    <property type="entry name" value="Beta-prop_HPS5-like"/>
</dbReference>
<dbReference type="CDD" id="cd00033">
    <property type="entry name" value="CCP"/>
    <property type="match status" value="1"/>
</dbReference>
<keyword evidence="7" id="KW-1015">Disulfide bond</keyword>
<evidence type="ECO:0000256" key="7">
    <source>
        <dbReference type="ARBA" id="ARBA00023157"/>
    </source>
</evidence>
<dbReference type="GO" id="GO:0020037">
    <property type="term" value="F:heme binding"/>
    <property type="evidence" value="ECO:0007669"/>
    <property type="project" value="InterPro"/>
</dbReference>
<dbReference type="Pfam" id="PF23758">
    <property type="entry name" value="TPR_HPS5"/>
    <property type="match status" value="2"/>
</dbReference>
<dbReference type="Gene3D" id="1.10.640.10">
    <property type="entry name" value="Haem peroxidase domain superfamily, animal type"/>
    <property type="match status" value="1"/>
</dbReference>
<protein>
    <recommendedName>
        <fullName evidence="13">Sushi domain-containing protein</fullName>
    </recommendedName>
</protein>
<dbReference type="SMART" id="SM00032">
    <property type="entry name" value="CCP"/>
    <property type="match status" value="1"/>
</dbReference>
<dbReference type="SUPFAM" id="SSF57535">
    <property type="entry name" value="Complement control module/SCR domain"/>
    <property type="match status" value="1"/>
</dbReference>
<dbReference type="Pfam" id="PF00084">
    <property type="entry name" value="Sushi"/>
    <property type="match status" value="1"/>
</dbReference>
<dbReference type="InterPro" id="IPR035976">
    <property type="entry name" value="Sushi/SCR/CCP_sf"/>
</dbReference>
<evidence type="ECO:0000313" key="15">
    <source>
        <dbReference type="Proteomes" id="UP000316079"/>
    </source>
</evidence>
<keyword evidence="4" id="KW-0732">Signal</keyword>
<dbReference type="InterPro" id="IPR036322">
    <property type="entry name" value="WD40_repeat_dom_sf"/>
</dbReference>
<dbReference type="SUPFAM" id="SSF57196">
    <property type="entry name" value="EGF/Laminin"/>
    <property type="match status" value="1"/>
</dbReference>
<dbReference type="PANTHER" id="PTHR11475">
    <property type="entry name" value="OXIDASE/PEROXIDASE"/>
    <property type="match status" value="1"/>
</dbReference>
<keyword evidence="12" id="KW-0812">Transmembrane</keyword>
<evidence type="ECO:0000256" key="1">
    <source>
        <dbReference type="ARBA" id="ARBA00001970"/>
    </source>
</evidence>
<feature type="region of interest" description="Disordered" evidence="11">
    <location>
        <begin position="951"/>
        <end position="970"/>
    </location>
</feature>
<evidence type="ECO:0000256" key="6">
    <source>
        <dbReference type="ARBA" id="ARBA00023004"/>
    </source>
</evidence>
<dbReference type="FunFam" id="1.10.640.10:FF:000001">
    <property type="entry name" value="Peroxidasin homolog"/>
    <property type="match status" value="1"/>
</dbReference>
<comment type="cofactor">
    <cofactor evidence="1">
        <name>heme b</name>
        <dbReference type="ChEBI" id="CHEBI:60344"/>
    </cofactor>
</comment>
<dbReference type="InterPro" id="IPR015943">
    <property type="entry name" value="WD40/YVTN_repeat-like_dom_sf"/>
</dbReference>
<keyword evidence="10" id="KW-0768">Sushi</keyword>
<evidence type="ECO:0000256" key="12">
    <source>
        <dbReference type="SAM" id="Phobius"/>
    </source>
</evidence>
<evidence type="ECO:0000256" key="3">
    <source>
        <dbReference type="ARBA" id="ARBA00022723"/>
    </source>
</evidence>
<evidence type="ECO:0000256" key="4">
    <source>
        <dbReference type="ARBA" id="ARBA00022729"/>
    </source>
</evidence>
<keyword evidence="12" id="KW-0472">Membrane</keyword>
<dbReference type="InterPro" id="IPR010255">
    <property type="entry name" value="Haem_peroxidase_sf"/>
</dbReference>